<gene>
    <name evidence="2" type="ORF">HYPSUDRAFT_37160</name>
</gene>
<organism evidence="2 3">
    <name type="scientific">Hypholoma sublateritium (strain FD-334 SS-4)</name>
    <dbReference type="NCBI Taxonomy" id="945553"/>
    <lineage>
        <taxon>Eukaryota</taxon>
        <taxon>Fungi</taxon>
        <taxon>Dikarya</taxon>
        <taxon>Basidiomycota</taxon>
        <taxon>Agaricomycotina</taxon>
        <taxon>Agaricomycetes</taxon>
        <taxon>Agaricomycetidae</taxon>
        <taxon>Agaricales</taxon>
        <taxon>Agaricineae</taxon>
        <taxon>Strophariaceae</taxon>
        <taxon>Hypholoma</taxon>
    </lineage>
</organism>
<dbReference type="CDD" id="cd21075">
    <property type="entry name" value="DBD_XPA-like"/>
    <property type="match status" value="1"/>
</dbReference>
<sequence length="382" mass="43746">MPKITSQGSLAQRRQLETPSNIPRKTKEIDPHQEQDRSQWRPSRLPETAKINKSAALTNYHLSRTNDLDGLSFKTEQTVIKIPGRGNTVVKMFLYSEREVEMRAWEKYGGPKKFERMLDDKEAKFYRKNGGVQSRTFLRPRDYPSKISFGPRVCGNKDNLDPETSTPGLIATKDMLAGRGQQWMWDAINKVISEDMEVRYGDSDYNSGRSKSSHGKERESLVDYALKTLDKYPPRPSGTLAPIESHSFHALITTLARAHAPTYVQGQDDPEVIEIHTDGFTGEESVYWTEKYNEEVYTCLIKIIQDHGLDGCMRARWLVYDQYVRCNMGGLTYSDEHRGPGLIWNDSARFWIDGTTKYPGSHKSEVFQEYQSELQKIGALKS</sequence>
<feature type="compositionally biased region" description="Polar residues" evidence="1">
    <location>
        <begin position="1"/>
        <end position="23"/>
    </location>
</feature>
<dbReference type="OrthoDB" id="2965800at2759"/>
<evidence type="ECO:0000313" key="3">
    <source>
        <dbReference type="Proteomes" id="UP000054270"/>
    </source>
</evidence>
<dbReference type="Proteomes" id="UP000054270">
    <property type="component" value="Unassembled WGS sequence"/>
</dbReference>
<dbReference type="AlphaFoldDB" id="A0A0D2P4B6"/>
<dbReference type="EMBL" id="KN817530">
    <property type="protein sequence ID" value="KJA25719.1"/>
    <property type="molecule type" value="Genomic_DNA"/>
</dbReference>
<reference evidence="3" key="1">
    <citation type="submission" date="2014-04" db="EMBL/GenBank/DDBJ databases">
        <title>Evolutionary Origins and Diversification of the Mycorrhizal Mutualists.</title>
        <authorList>
            <consortium name="DOE Joint Genome Institute"/>
            <consortium name="Mycorrhizal Genomics Consortium"/>
            <person name="Kohler A."/>
            <person name="Kuo A."/>
            <person name="Nagy L.G."/>
            <person name="Floudas D."/>
            <person name="Copeland A."/>
            <person name="Barry K.W."/>
            <person name="Cichocki N."/>
            <person name="Veneault-Fourrey C."/>
            <person name="LaButti K."/>
            <person name="Lindquist E.A."/>
            <person name="Lipzen A."/>
            <person name="Lundell T."/>
            <person name="Morin E."/>
            <person name="Murat C."/>
            <person name="Riley R."/>
            <person name="Ohm R."/>
            <person name="Sun H."/>
            <person name="Tunlid A."/>
            <person name="Henrissat B."/>
            <person name="Grigoriev I.V."/>
            <person name="Hibbett D.S."/>
            <person name="Martin F."/>
        </authorList>
    </citation>
    <scope>NUCLEOTIDE SEQUENCE [LARGE SCALE GENOMIC DNA]</scope>
    <source>
        <strain evidence="3">FD-334 SS-4</strain>
    </source>
</reference>
<evidence type="ECO:0000256" key="1">
    <source>
        <dbReference type="SAM" id="MobiDB-lite"/>
    </source>
</evidence>
<feature type="compositionally biased region" description="Basic and acidic residues" evidence="1">
    <location>
        <begin position="25"/>
        <end position="39"/>
    </location>
</feature>
<accession>A0A0D2P4B6</accession>
<keyword evidence="3" id="KW-1185">Reference proteome</keyword>
<dbReference type="OMA" id="NDSARFW"/>
<name>A0A0D2P4B6_HYPSF</name>
<feature type="region of interest" description="Disordered" evidence="1">
    <location>
        <begin position="1"/>
        <end position="44"/>
    </location>
</feature>
<proteinExistence type="predicted"/>
<protein>
    <submittedName>
        <fullName evidence="2">Uncharacterized protein</fullName>
    </submittedName>
</protein>
<evidence type="ECO:0000313" key="2">
    <source>
        <dbReference type="EMBL" id="KJA25719.1"/>
    </source>
</evidence>